<dbReference type="SUPFAM" id="SSF103473">
    <property type="entry name" value="MFS general substrate transporter"/>
    <property type="match status" value="1"/>
</dbReference>
<feature type="transmembrane region" description="Helical" evidence="1">
    <location>
        <begin position="54"/>
        <end position="75"/>
    </location>
</feature>
<keyword evidence="1" id="KW-0472">Membrane</keyword>
<evidence type="ECO:0008006" key="4">
    <source>
        <dbReference type="Google" id="ProtNLM"/>
    </source>
</evidence>
<evidence type="ECO:0000313" key="2">
    <source>
        <dbReference type="EMBL" id="AMP98767.1"/>
    </source>
</evidence>
<dbReference type="RefSeq" id="WP_068399620.1">
    <property type="nucleotide sequence ID" value="NZ_CP014504.1"/>
</dbReference>
<keyword evidence="3" id="KW-1185">Reference proteome</keyword>
<evidence type="ECO:0000256" key="1">
    <source>
        <dbReference type="SAM" id="Phobius"/>
    </source>
</evidence>
<keyword evidence="1" id="KW-1133">Transmembrane helix</keyword>
<dbReference type="AlphaFoldDB" id="A0A127VC08"/>
<dbReference type="Gene3D" id="1.20.1250.20">
    <property type="entry name" value="MFS general substrate transporter like domains"/>
    <property type="match status" value="1"/>
</dbReference>
<name>A0A127VC08_9SPHI</name>
<dbReference type="KEGG" id="pcm:AY601_1858"/>
<proteinExistence type="predicted"/>
<accession>A0A127VC08</accession>
<reference evidence="2 3" key="1">
    <citation type="submission" date="2016-03" db="EMBL/GenBank/DDBJ databases">
        <title>Complete genome sequence of Pedobacter cryoconitis PAMC 27485.</title>
        <authorList>
            <person name="Lee J."/>
            <person name="Kim O.-S."/>
        </authorList>
    </citation>
    <scope>NUCLEOTIDE SEQUENCE [LARGE SCALE GENOMIC DNA]</scope>
    <source>
        <strain evidence="2 3">PAMC 27485</strain>
    </source>
</reference>
<dbReference type="PATRIC" id="fig|188932.3.peg.1943"/>
<dbReference type="EMBL" id="CP014504">
    <property type="protein sequence ID" value="AMP98767.1"/>
    <property type="molecule type" value="Genomic_DNA"/>
</dbReference>
<feature type="transmembrane region" description="Helical" evidence="1">
    <location>
        <begin position="30"/>
        <end position="48"/>
    </location>
</feature>
<dbReference type="OrthoDB" id="9807274at2"/>
<gene>
    <name evidence="2" type="ORF">AY601_1858</name>
</gene>
<sequence>MGLAVPAMTTGILSSVDKTLSGTASAALNTVRQAAGAIVVAIFGAIAANGGSAILHAITVSIIAAIVCTILTIVLSQKYLKKGI</sequence>
<dbReference type="InterPro" id="IPR036259">
    <property type="entry name" value="MFS_trans_sf"/>
</dbReference>
<keyword evidence="1" id="KW-0812">Transmembrane</keyword>
<evidence type="ECO:0000313" key="3">
    <source>
        <dbReference type="Proteomes" id="UP000071561"/>
    </source>
</evidence>
<dbReference type="Proteomes" id="UP000071561">
    <property type="component" value="Chromosome"/>
</dbReference>
<organism evidence="2 3">
    <name type="scientific">Pedobacter cryoconitis</name>
    <dbReference type="NCBI Taxonomy" id="188932"/>
    <lineage>
        <taxon>Bacteria</taxon>
        <taxon>Pseudomonadati</taxon>
        <taxon>Bacteroidota</taxon>
        <taxon>Sphingobacteriia</taxon>
        <taxon>Sphingobacteriales</taxon>
        <taxon>Sphingobacteriaceae</taxon>
        <taxon>Pedobacter</taxon>
    </lineage>
</organism>
<protein>
    <recommendedName>
        <fullName evidence="4">Major facilitator superfamily (MFS) profile domain-containing protein</fullName>
    </recommendedName>
</protein>